<dbReference type="InterPro" id="IPR032675">
    <property type="entry name" value="LRR_dom_sf"/>
</dbReference>
<dbReference type="GO" id="GO:0046983">
    <property type="term" value="F:protein dimerization activity"/>
    <property type="evidence" value="ECO:0007669"/>
    <property type="project" value="InterPro"/>
</dbReference>
<keyword evidence="4" id="KW-1133">Transmembrane helix</keyword>
<evidence type="ECO:0000259" key="5">
    <source>
        <dbReference type="Pfam" id="PF23176"/>
    </source>
</evidence>
<evidence type="ECO:0000256" key="3">
    <source>
        <dbReference type="SAM" id="MobiDB-lite"/>
    </source>
</evidence>
<feature type="transmembrane region" description="Helical" evidence="4">
    <location>
        <begin position="301"/>
        <end position="322"/>
    </location>
</feature>
<keyword evidence="1" id="KW-0805">Transcription regulation</keyword>
<feature type="region of interest" description="Disordered" evidence="3">
    <location>
        <begin position="1"/>
        <end position="20"/>
    </location>
</feature>
<feature type="domain" description="BHLH" evidence="5">
    <location>
        <begin position="458"/>
        <end position="484"/>
    </location>
</feature>
<evidence type="ECO:0000256" key="4">
    <source>
        <dbReference type="SAM" id="Phobius"/>
    </source>
</evidence>
<evidence type="ECO:0000313" key="7">
    <source>
        <dbReference type="Proteomes" id="UP000631114"/>
    </source>
</evidence>
<dbReference type="AlphaFoldDB" id="A0A835LKG4"/>
<name>A0A835LKG4_9MAGN</name>
<organism evidence="6 7">
    <name type="scientific">Coptis chinensis</name>
    <dbReference type="NCBI Taxonomy" id="261450"/>
    <lineage>
        <taxon>Eukaryota</taxon>
        <taxon>Viridiplantae</taxon>
        <taxon>Streptophyta</taxon>
        <taxon>Embryophyta</taxon>
        <taxon>Tracheophyta</taxon>
        <taxon>Spermatophyta</taxon>
        <taxon>Magnoliopsida</taxon>
        <taxon>Ranunculales</taxon>
        <taxon>Ranunculaceae</taxon>
        <taxon>Coptidoideae</taxon>
        <taxon>Coptis</taxon>
    </lineage>
</organism>
<evidence type="ECO:0000256" key="2">
    <source>
        <dbReference type="ARBA" id="ARBA00023163"/>
    </source>
</evidence>
<sequence>MHEELVGDLSGGDGSQAEDVEPPIVLEPDLEFDEDGVVVGPNHAKWNTQVSIYVRSRIPIHYKDWRKIDGSFKDNVWNKLMEQVEASHKRRKEASAGGEGSVMEVDFDNDELPEVFGPNKGSRTHGFSSNKSKKQLQRTDFFEGDEKDVFQFFSRAGKQSLWQQIEWSRTLFFALSSVIYSYGRYGSLWVCVVLANHKNLSSNNLKGPIPIELSRIGNLDTLDSSEKSTLWSNSSRTSVNYENLFSLNVSYNNLAGDIPLGKKFSMFPPSNFVGNPGLCGPWVDSPCHNSHSPERASISKAAILGIALGALVILLMILVAACRLHNPPPFSKGALDKPESCNDYPWIPNGSGDDVRSSDSICNTDFTGSREPSGRQSQSGCGRLGENDSVHGAQEELVLFPHCGKDLTKCPSKSSLKRSRANLIAEEQEMGFGCILSRKDTKPCHIGQKKARNSDVQKPRPRDRQLIQDRVKELRELVPNGGKVYTCFIVVYPLFSAVVLPTFLPFAFK</sequence>
<dbReference type="PANTHER" id="PTHR46196">
    <property type="entry name" value="TRANSCRIPTION FACTOR BHLH155-LIKE ISOFORM X1-RELATED"/>
    <property type="match status" value="1"/>
</dbReference>
<dbReference type="InterPro" id="IPR011598">
    <property type="entry name" value="bHLH_dom"/>
</dbReference>
<dbReference type="EMBL" id="JADFTS010000009">
    <property type="protein sequence ID" value="KAF9590621.1"/>
    <property type="molecule type" value="Genomic_DNA"/>
</dbReference>
<evidence type="ECO:0000256" key="1">
    <source>
        <dbReference type="ARBA" id="ARBA00023015"/>
    </source>
</evidence>
<keyword evidence="4" id="KW-0812">Transmembrane</keyword>
<gene>
    <name evidence="6" type="ORF">IFM89_035939</name>
</gene>
<comment type="caution">
    <text evidence="6">The sequence shown here is derived from an EMBL/GenBank/DDBJ whole genome shotgun (WGS) entry which is preliminary data.</text>
</comment>
<dbReference type="InterPro" id="IPR043561">
    <property type="entry name" value="LHW-like"/>
</dbReference>
<evidence type="ECO:0000313" key="6">
    <source>
        <dbReference type="EMBL" id="KAF9590621.1"/>
    </source>
</evidence>
<keyword evidence="7" id="KW-1185">Reference proteome</keyword>
<dbReference type="OrthoDB" id="1060944at2759"/>
<protein>
    <recommendedName>
        <fullName evidence="5">BHLH domain-containing protein</fullName>
    </recommendedName>
</protein>
<keyword evidence="2" id="KW-0804">Transcription</keyword>
<reference evidence="6 7" key="1">
    <citation type="submission" date="2020-10" db="EMBL/GenBank/DDBJ databases">
        <title>The Coptis chinensis genome and diversification of protoberbering-type alkaloids.</title>
        <authorList>
            <person name="Wang B."/>
            <person name="Shu S."/>
            <person name="Song C."/>
            <person name="Liu Y."/>
        </authorList>
    </citation>
    <scope>NUCLEOTIDE SEQUENCE [LARGE SCALE GENOMIC DNA]</scope>
    <source>
        <strain evidence="6">HL-2020</strain>
        <tissue evidence="6">Leaf</tissue>
    </source>
</reference>
<dbReference type="Gene3D" id="3.80.10.10">
    <property type="entry name" value="Ribonuclease Inhibitor"/>
    <property type="match status" value="1"/>
</dbReference>
<keyword evidence="4" id="KW-0472">Membrane</keyword>
<dbReference type="Proteomes" id="UP000631114">
    <property type="component" value="Unassembled WGS sequence"/>
</dbReference>
<feature type="region of interest" description="Disordered" evidence="3">
    <location>
        <begin position="352"/>
        <end position="386"/>
    </location>
</feature>
<dbReference type="GO" id="GO:0003700">
    <property type="term" value="F:DNA-binding transcription factor activity"/>
    <property type="evidence" value="ECO:0007669"/>
    <property type="project" value="InterPro"/>
</dbReference>
<dbReference type="SUPFAM" id="SSF52047">
    <property type="entry name" value="RNI-like"/>
    <property type="match status" value="1"/>
</dbReference>
<accession>A0A835LKG4</accession>
<proteinExistence type="predicted"/>
<feature type="compositionally biased region" description="Polar residues" evidence="3">
    <location>
        <begin position="358"/>
        <end position="367"/>
    </location>
</feature>
<dbReference type="PANTHER" id="PTHR46196:SF3">
    <property type="entry name" value="TRANSCRIPTION FACTOR LHW-LIKE ISOFORM X1"/>
    <property type="match status" value="1"/>
</dbReference>
<feature type="transmembrane region" description="Helical" evidence="4">
    <location>
        <begin position="484"/>
        <end position="508"/>
    </location>
</feature>
<dbReference type="Pfam" id="PF23176">
    <property type="entry name" value="bHLH_LHW"/>
    <property type="match status" value="1"/>
</dbReference>